<gene>
    <name evidence="2" type="ORF">OG442_22045</name>
</gene>
<accession>A0ABZ2A7F1</accession>
<keyword evidence="1" id="KW-0812">Transmembrane</keyword>
<evidence type="ECO:0000313" key="2">
    <source>
        <dbReference type="EMBL" id="WUX54024.1"/>
    </source>
</evidence>
<keyword evidence="1" id="KW-0472">Membrane</keyword>
<dbReference type="Proteomes" id="UP001432209">
    <property type="component" value="Chromosome"/>
</dbReference>
<keyword evidence="3" id="KW-1185">Reference proteome</keyword>
<feature type="transmembrane region" description="Helical" evidence="1">
    <location>
        <begin position="65"/>
        <end position="85"/>
    </location>
</feature>
<reference evidence="2" key="1">
    <citation type="submission" date="2022-10" db="EMBL/GenBank/DDBJ databases">
        <title>The complete genomes of actinobacterial strains from the NBC collection.</title>
        <authorList>
            <person name="Joergensen T.S."/>
            <person name="Alvarez Arevalo M."/>
            <person name="Sterndorff E.B."/>
            <person name="Faurdal D."/>
            <person name="Vuksanovic O."/>
            <person name="Mourched A.-S."/>
            <person name="Charusanti P."/>
            <person name="Shaw S."/>
            <person name="Blin K."/>
            <person name="Weber T."/>
        </authorList>
    </citation>
    <scope>NUCLEOTIDE SEQUENCE</scope>
    <source>
        <strain evidence="2">NBC_01432</strain>
    </source>
</reference>
<evidence type="ECO:0000313" key="3">
    <source>
        <dbReference type="Proteomes" id="UP001432209"/>
    </source>
</evidence>
<proteinExistence type="predicted"/>
<name>A0ABZ2A7F1_STRNV</name>
<protein>
    <submittedName>
        <fullName evidence="2">Uncharacterized protein</fullName>
    </submittedName>
</protein>
<sequence length="317" mass="33502">MRKLIDKLTDGGKLRYTPTQLWYAAARNRTPAGGTSYGCVAVGFILVTGFFSLLIMGTNEFDPDVVRGTLVTAGAFLALVLLLTFRGSRRAKWSGTVEVPMSLSVFRTSVINRWTVVHSRPLGLKDEGSVRFPVLPALPDGGTPRLVVLCPDRDVLACLALNDVHTTHSLALAQSLDQLGNISTGPASAGGPGPVAIVLHDASPAGLAFAAATRAALGGRVVVAGMLPRTVLDKPNALRLRKPLRSGDLDVIRASTPPLTPAEADWLSRGWWSPIAAVPPAKLLTVVARAVDRAEGIADPVRGRAQQVGFLTWPTAS</sequence>
<organism evidence="2 3">
    <name type="scientific">Streptomyces niveus</name>
    <name type="common">Streptomyces spheroides</name>
    <dbReference type="NCBI Taxonomy" id="193462"/>
    <lineage>
        <taxon>Bacteria</taxon>
        <taxon>Bacillati</taxon>
        <taxon>Actinomycetota</taxon>
        <taxon>Actinomycetes</taxon>
        <taxon>Kitasatosporales</taxon>
        <taxon>Streptomycetaceae</taxon>
        <taxon>Streptomyces</taxon>
    </lineage>
</organism>
<keyword evidence="1" id="KW-1133">Transmembrane helix</keyword>
<dbReference type="RefSeq" id="WP_329077627.1">
    <property type="nucleotide sequence ID" value="NZ_CP109495.1"/>
</dbReference>
<dbReference type="EMBL" id="CP109495">
    <property type="protein sequence ID" value="WUX54024.1"/>
    <property type="molecule type" value="Genomic_DNA"/>
</dbReference>
<evidence type="ECO:0000256" key="1">
    <source>
        <dbReference type="SAM" id="Phobius"/>
    </source>
</evidence>
<feature type="transmembrane region" description="Helical" evidence="1">
    <location>
        <begin position="37"/>
        <end position="59"/>
    </location>
</feature>